<dbReference type="AlphaFoldDB" id="A0A556QK64"/>
<dbReference type="Proteomes" id="UP000315648">
    <property type="component" value="Unassembled WGS sequence"/>
</dbReference>
<dbReference type="Pfam" id="PF13185">
    <property type="entry name" value="GAF_2"/>
    <property type="match status" value="1"/>
</dbReference>
<name>A0A556QK64_9BACT</name>
<dbReference type="GO" id="GO:0003677">
    <property type="term" value="F:DNA binding"/>
    <property type="evidence" value="ECO:0007669"/>
    <property type="project" value="InterPro"/>
</dbReference>
<dbReference type="SUPFAM" id="SSF55781">
    <property type="entry name" value="GAF domain-like"/>
    <property type="match status" value="1"/>
</dbReference>
<dbReference type="InterPro" id="IPR029016">
    <property type="entry name" value="GAF-like_dom_sf"/>
</dbReference>
<accession>A0A556QK64</accession>
<dbReference type="SMART" id="SM00850">
    <property type="entry name" value="LytTR"/>
    <property type="match status" value="1"/>
</dbReference>
<protein>
    <submittedName>
        <fullName evidence="2">GAF domain-containing protein</fullName>
    </submittedName>
</protein>
<sequence length="305" mass="34247">MPRKPPASFCELFDLRSDAIRSDDPVYAASLALLTRPFDDAVSAILETAGLEASADRAWLFSYNEEITLFRNTHEWHRPGVPSFVTDLQNTPVAMIAWLHAHLLREQAVLVHDIRRLPRSARALRAEFLRQQNQSVLSVPLFLNGRLWGCIGFDAVRKPVYWSAQIVQSLQLCGNLIAAAASPVAQGEPRSSPPPAANLYLRGSSALQRVSLDNIVGVQAERDYTRVHLADGRSFLELRPLNTWVSLLPHDRFQQIHRSSLVRVASILDVERTTRGLWQVCIEGVADKWAVSKRYRADLRSRLGA</sequence>
<reference evidence="2 3" key="1">
    <citation type="submission" date="2019-07" db="EMBL/GenBank/DDBJ databases">
        <title>Description of 53C-WASEF.</title>
        <authorList>
            <person name="Pitt A."/>
            <person name="Hahn M.W."/>
        </authorList>
    </citation>
    <scope>NUCLEOTIDE SEQUENCE [LARGE SCALE GENOMIC DNA]</scope>
    <source>
        <strain evidence="2 3">53C-WASEF</strain>
    </source>
</reference>
<dbReference type="InterPro" id="IPR003018">
    <property type="entry name" value="GAF"/>
</dbReference>
<keyword evidence="3" id="KW-1185">Reference proteome</keyword>
<evidence type="ECO:0000259" key="1">
    <source>
        <dbReference type="PROSITE" id="PS50930"/>
    </source>
</evidence>
<proteinExistence type="predicted"/>
<dbReference type="PROSITE" id="PS50930">
    <property type="entry name" value="HTH_LYTTR"/>
    <property type="match status" value="1"/>
</dbReference>
<feature type="domain" description="HTH LytTR-type" evidence="1">
    <location>
        <begin position="199"/>
        <end position="305"/>
    </location>
</feature>
<organism evidence="2 3">
    <name type="scientific">Rariglobus hedericola</name>
    <dbReference type="NCBI Taxonomy" id="2597822"/>
    <lineage>
        <taxon>Bacteria</taxon>
        <taxon>Pseudomonadati</taxon>
        <taxon>Verrucomicrobiota</taxon>
        <taxon>Opitutia</taxon>
        <taxon>Opitutales</taxon>
        <taxon>Opitutaceae</taxon>
        <taxon>Rariglobus</taxon>
    </lineage>
</organism>
<dbReference type="OrthoDB" id="9781059at2"/>
<dbReference type="EMBL" id="VMBG01000002">
    <property type="protein sequence ID" value="TSJ77019.1"/>
    <property type="molecule type" value="Genomic_DNA"/>
</dbReference>
<dbReference type="Gene3D" id="3.30.450.40">
    <property type="match status" value="1"/>
</dbReference>
<evidence type="ECO:0000313" key="2">
    <source>
        <dbReference type="EMBL" id="TSJ77019.1"/>
    </source>
</evidence>
<gene>
    <name evidence="2" type="ORF">FPL22_12985</name>
</gene>
<dbReference type="InterPro" id="IPR007492">
    <property type="entry name" value="LytTR_DNA-bd_dom"/>
</dbReference>
<evidence type="ECO:0000313" key="3">
    <source>
        <dbReference type="Proteomes" id="UP000315648"/>
    </source>
</evidence>
<dbReference type="Pfam" id="PF04397">
    <property type="entry name" value="LytTR"/>
    <property type="match status" value="1"/>
</dbReference>
<dbReference type="Gene3D" id="2.40.50.1020">
    <property type="entry name" value="LytTr DNA-binding domain"/>
    <property type="match status" value="1"/>
</dbReference>
<dbReference type="RefSeq" id="WP_144230840.1">
    <property type="nucleotide sequence ID" value="NZ_CBCRVV010000006.1"/>
</dbReference>
<comment type="caution">
    <text evidence="2">The sequence shown here is derived from an EMBL/GenBank/DDBJ whole genome shotgun (WGS) entry which is preliminary data.</text>
</comment>